<protein>
    <submittedName>
        <fullName evidence="1">GLPGLI family protein</fullName>
    </submittedName>
</protein>
<keyword evidence="2" id="KW-1185">Reference proteome</keyword>
<dbReference type="AlphaFoldDB" id="A0A8J7FVV4"/>
<gene>
    <name evidence="1" type="ORF">IM532_07985</name>
</gene>
<accession>A0A8J7FVV4</accession>
<reference evidence="1" key="1">
    <citation type="submission" date="2020-10" db="EMBL/GenBank/DDBJ databases">
        <authorList>
            <person name="Lu T."/>
            <person name="Wang Q."/>
            <person name="Han X."/>
        </authorList>
    </citation>
    <scope>NUCLEOTIDE SEQUENCE</scope>
    <source>
        <strain evidence="1">WQ 117</strain>
    </source>
</reference>
<organism evidence="1 2">
    <name type="scientific">Faecalibacter rhinopitheci</name>
    <dbReference type="NCBI Taxonomy" id="2779678"/>
    <lineage>
        <taxon>Bacteria</taxon>
        <taxon>Pseudomonadati</taxon>
        <taxon>Bacteroidota</taxon>
        <taxon>Flavobacteriia</taxon>
        <taxon>Flavobacteriales</taxon>
        <taxon>Weeksellaceae</taxon>
        <taxon>Faecalibacter</taxon>
    </lineage>
</organism>
<evidence type="ECO:0000313" key="2">
    <source>
        <dbReference type="Proteomes" id="UP000608754"/>
    </source>
</evidence>
<evidence type="ECO:0000313" key="1">
    <source>
        <dbReference type="EMBL" id="MBF0597386.1"/>
    </source>
</evidence>
<sequence>MKIIISLLLLVSSHFLSAQFFEFNYLYNFKKDSLSKKNYSEIVSVLVNNNGRFYRAQNRIISDSIAYTKNIKYTHPNELINSTESYTSRVDNVTIEMDLNTMKKKKWIFTFDKAVANVDDLILPKWSLTNDTIHHQHRILKKAVTKYLNREWIAYYTEEIPMQIAPYTFYGLPGAIVLLEDQNKIFQFELINYKMKPNLDNFYETGISFRRKGDFEFLSSKELFKYGNILLNNSPQLLMNAGLQLEEEKVKKMEENHKKRKYIFLDPSLPFIL</sequence>
<dbReference type="NCBIfam" id="TIGR01200">
    <property type="entry name" value="GLPGLI"/>
    <property type="match status" value="1"/>
</dbReference>
<name>A0A8J7FVV4_9FLAO</name>
<dbReference type="RefSeq" id="WP_194182943.1">
    <property type="nucleotide sequence ID" value="NZ_JADGIK010000005.1"/>
</dbReference>
<dbReference type="EMBL" id="JADGIK010000005">
    <property type="protein sequence ID" value="MBF0597386.1"/>
    <property type="molecule type" value="Genomic_DNA"/>
</dbReference>
<dbReference type="Proteomes" id="UP000608754">
    <property type="component" value="Unassembled WGS sequence"/>
</dbReference>
<dbReference type="InterPro" id="IPR005901">
    <property type="entry name" value="GLPGLI"/>
</dbReference>
<comment type="caution">
    <text evidence="1">The sequence shown here is derived from an EMBL/GenBank/DDBJ whole genome shotgun (WGS) entry which is preliminary data.</text>
</comment>
<proteinExistence type="predicted"/>